<evidence type="ECO:0000256" key="5">
    <source>
        <dbReference type="ARBA" id="ARBA00023244"/>
    </source>
</evidence>
<feature type="domain" description="Tetrapyrrole biosynthesis uroporphyrinogen III synthase" evidence="10">
    <location>
        <begin position="24"/>
        <end position="253"/>
    </location>
</feature>
<dbReference type="UniPathway" id="UPA00251">
    <property type="reaction ID" value="UER00320"/>
</dbReference>
<dbReference type="EMBL" id="SLUB01000001">
    <property type="protein sequence ID" value="THE15282.1"/>
    <property type="molecule type" value="Genomic_DNA"/>
</dbReference>
<dbReference type="InterPro" id="IPR039793">
    <property type="entry name" value="UROS/Hem4"/>
</dbReference>
<dbReference type="RefSeq" id="WP_136377606.1">
    <property type="nucleotide sequence ID" value="NZ_SLUB01000001.1"/>
</dbReference>
<comment type="caution">
    <text evidence="11">The sequence shown here is derived from an EMBL/GenBank/DDBJ whole genome shotgun (WGS) entry which is preliminary data.</text>
</comment>
<dbReference type="PANTHER" id="PTHR38042">
    <property type="entry name" value="UROPORPHYRINOGEN-III SYNTHASE, CHLOROPLASTIC"/>
    <property type="match status" value="1"/>
</dbReference>
<dbReference type="GO" id="GO:0006782">
    <property type="term" value="P:protoporphyrinogen IX biosynthetic process"/>
    <property type="evidence" value="ECO:0007669"/>
    <property type="project" value="UniProtKB-UniRule"/>
</dbReference>
<comment type="function">
    <text evidence="6 9">Catalyzes cyclization of the linear tetrapyrrole, hydroxymethylbilane, to the macrocyclic uroporphyrinogen III.</text>
</comment>
<proteinExistence type="inferred from homology"/>
<evidence type="ECO:0000259" key="10">
    <source>
        <dbReference type="Pfam" id="PF02602"/>
    </source>
</evidence>
<dbReference type="AlphaFoldDB" id="A0A4S3Q1G7"/>
<evidence type="ECO:0000313" key="11">
    <source>
        <dbReference type="EMBL" id="THE15282.1"/>
    </source>
</evidence>
<dbReference type="GO" id="GO:0006780">
    <property type="term" value="P:uroporphyrinogen III biosynthetic process"/>
    <property type="evidence" value="ECO:0007669"/>
    <property type="project" value="UniProtKB-UniRule"/>
</dbReference>
<evidence type="ECO:0000256" key="2">
    <source>
        <dbReference type="ARBA" id="ARBA00008133"/>
    </source>
</evidence>
<organism evidence="11 12">
    <name type="scientific">Bacillus timonensis</name>
    <dbReference type="NCBI Taxonomy" id="1033734"/>
    <lineage>
        <taxon>Bacteria</taxon>
        <taxon>Bacillati</taxon>
        <taxon>Bacillota</taxon>
        <taxon>Bacilli</taxon>
        <taxon>Bacillales</taxon>
        <taxon>Bacillaceae</taxon>
        <taxon>Bacillus</taxon>
    </lineage>
</organism>
<evidence type="ECO:0000256" key="8">
    <source>
        <dbReference type="ARBA" id="ARBA00048617"/>
    </source>
</evidence>
<keyword evidence="5 9" id="KW-0627">Porphyrin biosynthesis</keyword>
<dbReference type="Gene3D" id="3.40.50.10090">
    <property type="match status" value="2"/>
</dbReference>
<keyword evidence="4 9" id="KW-0456">Lyase</keyword>
<evidence type="ECO:0000256" key="6">
    <source>
        <dbReference type="ARBA" id="ARBA00037589"/>
    </source>
</evidence>
<evidence type="ECO:0000256" key="1">
    <source>
        <dbReference type="ARBA" id="ARBA00004772"/>
    </source>
</evidence>
<evidence type="ECO:0000313" key="12">
    <source>
        <dbReference type="Proteomes" id="UP000306477"/>
    </source>
</evidence>
<dbReference type="GO" id="GO:0004852">
    <property type="term" value="F:uroporphyrinogen-III synthase activity"/>
    <property type="evidence" value="ECO:0007669"/>
    <property type="project" value="UniProtKB-UniRule"/>
</dbReference>
<evidence type="ECO:0000256" key="4">
    <source>
        <dbReference type="ARBA" id="ARBA00023239"/>
    </source>
</evidence>
<comment type="catalytic activity">
    <reaction evidence="8 9">
        <text>hydroxymethylbilane = uroporphyrinogen III + H2O</text>
        <dbReference type="Rhea" id="RHEA:18965"/>
        <dbReference type="ChEBI" id="CHEBI:15377"/>
        <dbReference type="ChEBI" id="CHEBI:57308"/>
        <dbReference type="ChEBI" id="CHEBI:57845"/>
        <dbReference type="EC" id="4.2.1.75"/>
    </reaction>
</comment>
<gene>
    <name evidence="11" type="ORF">E1I69_00080</name>
</gene>
<dbReference type="SUPFAM" id="SSF69618">
    <property type="entry name" value="HemD-like"/>
    <property type="match status" value="1"/>
</dbReference>
<comment type="similarity">
    <text evidence="2 9">Belongs to the uroporphyrinogen-III synthase family.</text>
</comment>
<dbReference type="InterPro" id="IPR003754">
    <property type="entry name" value="4pyrrol_synth_uPrphyn_synth"/>
</dbReference>
<reference evidence="11 12" key="1">
    <citation type="journal article" date="2019" name="Indoor Air">
        <title>Impacts of indoor surface finishes on bacterial viability.</title>
        <authorList>
            <person name="Hu J."/>
            <person name="Maamar S.B."/>
            <person name="Glawe A.J."/>
            <person name="Gottel N."/>
            <person name="Gilbert J.A."/>
            <person name="Hartmann E.M."/>
        </authorList>
    </citation>
    <scope>NUCLEOTIDE SEQUENCE [LARGE SCALE GENOMIC DNA]</scope>
    <source>
        <strain evidence="11 12">AF060A6</strain>
    </source>
</reference>
<protein>
    <recommendedName>
        <fullName evidence="7 9">Uroporphyrinogen-III synthase</fullName>
        <ecNumber evidence="3 9">4.2.1.75</ecNumber>
    </recommendedName>
</protein>
<name>A0A4S3Q1G7_9BACI</name>
<dbReference type="InterPro" id="IPR036108">
    <property type="entry name" value="4pyrrol_syn_uPrphyn_synt_sf"/>
</dbReference>
<comment type="pathway">
    <text evidence="1 9">Porphyrin-containing compound metabolism; protoporphyrin-IX biosynthesis; coproporphyrinogen-III from 5-aminolevulinate: step 3/4.</text>
</comment>
<accession>A0A4S3Q1G7</accession>
<evidence type="ECO:0000256" key="7">
    <source>
        <dbReference type="ARBA" id="ARBA00040167"/>
    </source>
</evidence>
<evidence type="ECO:0000256" key="3">
    <source>
        <dbReference type="ARBA" id="ARBA00013109"/>
    </source>
</evidence>
<dbReference type="PANTHER" id="PTHR38042:SF1">
    <property type="entry name" value="UROPORPHYRINOGEN-III SYNTHASE, CHLOROPLASTIC"/>
    <property type="match status" value="1"/>
</dbReference>
<keyword evidence="12" id="KW-1185">Reference proteome</keyword>
<dbReference type="STRING" id="1033734.GCA_000285535_03689"/>
<dbReference type="CDD" id="cd06578">
    <property type="entry name" value="HemD"/>
    <property type="match status" value="1"/>
</dbReference>
<sequence length="273" mass="30953">MESTQPLFGKTILNTRGKSAAAGFSKKILAAGGTPIEIPLLTFQKPKDTMIIEETIKNLHMYEWLIFTSKNGVDSFFEFYNLVVEKVTKNIPMPKIAVVGTKTEKALLAKGYTPELVPDEFIAEGLFESLRPYVKSGVHFLLARGNLSRSYLVDELTKHGAVATDLIVYETVGDSRERDQLIKLLKEKRIDIITFTSPSTVKQFYKMVEQTEWEEWTDHVLFACIGPETKKAADHLHIPIHICPRNYTTDFLLAEIIDFLHKKENNDGEITIC</sequence>
<dbReference type="Proteomes" id="UP000306477">
    <property type="component" value="Unassembled WGS sequence"/>
</dbReference>
<dbReference type="OrthoDB" id="9815856at2"/>
<dbReference type="Pfam" id="PF02602">
    <property type="entry name" value="HEM4"/>
    <property type="match status" value="1"/>
</dbReference>
<dbReference type="EC" id="4.2.1.75" evidence="3 9"/>
<evidence type="ECO:0000256" key="9">
    <source>
        <dbReference type="RuleBase" id="RU366031"/>
    </source>
</evidence>